<dbReference type="Gene3D" id="1.25.40.10">
    <property type="entry name" value="Tetratricopeptide repeat domain"/>
    <property type="match status" value="1"/>
</dbReference>
<sequence>MVVMTNNIKKEEFPSYIKQQIEKGNVILFLGSGFSKGSKCSEGKSPPSGEQLRNELCDEYLDGEMKEKPLITVANYAKNESSRRVVEQFIKDRLINLSPESYHRAISNFKWHSIFTTNYDLVLENAYSENKNRRQELAPILSDEQDFSEIIKDKDNLPYFKLHGCITNIGSEAPLTLTTEEYAKHKKNRIKLFRHLRDNARDKPIIFIGYSISDPNINSILFDLTDNNIERQMYVTVDPGLNEFDSRMWSSHRIHPIKATLEQFVSFLDGSIDTRKYDFSVVNEQRDNPIYKYIPKDISISPDAIEYINSELKFIHNEMTVTGVTPKDFYRGLDIGWGGIHQKLDVERRVCNRIISSTIDHLDEKSPTVILLKGFAGSGKTIVLKRFSWSMAFDFEEPLFYLNKGGVLRLDLVMEVLSSFNRRVILVIDDVLHSSAEFMNLVNAIKSADLNVLIIVSARNNEWNQDTNECDSLIDNTFELGKLSAKAIPSLIKELTKHKCFEDSVLNNYNENDLIVHFEDKLDKLLLVALHEVTSGKTFEEIIVDEFKRIVPTQAKIIYKDICTLNRLGVPVRAGLISRVSGIKIEDFNKHFLAPLEHVVTVFMDYYSRDYAYSSRHPYIAEIVFNHTIGSQEEKYEQIVRLASKMNLDYTSDNQAFRKIISGKKLATMFSDKSYALGIYDIFEKIGADSSHINHQKAMFEIHHSNGNLKSALSFIAEAKNQSEYGDTNRAIKHTEGTILRKLSRKEPNVLLKSKYRENAKDIFKELMSGKPNDSRNHVGYLYTLLDELNDMREATESLSDDEVFVDTVKKAQSTINKALQLFPSDTHVLEVEARLENFLQNFEKARELIEKAYSINSDNFYVTIRHARNLVKSNKEKEAIKILGDSLAKQPNNMAINFEIAKILISKNDEGLLPQIETYLKRSFAKFDGNYLAQLWYARHHYLYGDYSVANEIFSHLKSARISPAVKNNEKGIVLDSNNSPMIYSGYIKQDHGNFYFIYSNELRDTVFAHQDDFNDDVDDDNILNKNVSFNLVFTMKGPKAKNIHILK</sequence>
<reference evidence="3" key="1">
    <citation type="journal article" date="2019" name="Int. J. Syst. Evol. Microbiol.">
        <title>The Global Catalogue of Microorganisms (GCM) 10K type strain sequencing project: providing services to taxonomists for standard genome sequencing and annotation.</title>
        <authorList>
            <consortium name="The Broad Institute Genomics Platform"/>
            <consortium name="The Broad Institute Genome Sequencing Center for Infectious Disease"/>
            <person name="Wu L."/>
            <person name="Ma J."/>
        </authorList>
    </citation>
    <scope>NUCLEOTIDE SEQUENCE [LARGE SCALE GENOMIC DNA]</scope>
    <source>
        <strain evidence="3">JCM 17727</strain>
    </source>
</reference>
<dbReference type="EMBL" id="BAABFU010000002">
    <property type="protein sequence ID" value="GAA4350543.1"/>
    <property type="molecule type" value="Genomic_DNA"/>
</dbReference>
<proteinExistence type="predicted"/>
<dbReference type="SUPFAM" id="SSF48452">
    <property type="entry name" value="TPR-like"/>
    <property type="match status" value="1"/>
</dbReference>
<gene>
    <name evidence="2" type="ORF">GCM10023150_16380</name>
</gene>
<keyword evidence="3" id="KW-1185">Reference proteome</keyword>
<dbReference type="InterPro" id="IPR057574">
    <property type="entry name" value="nSTAND_NTPase5_dom"/>
</dbReference>
<protein>
    <submittedName>
        <fullName evidence="2">SIR2 family protein</fullName>
    </submittedName>
</protein>
<dbReference type="Pfam" id="PF25199">
    <property type="entry name" value="nSTAND_NTPase5"/>
    <property type="match status" value="1"/>
</dbReference>
<evidence type="ECO:0000259" key="1">
    <source>
        <dbReference type="Pfam" id="PF25199"/>
    </source>
</evidence>
<feature type="domain" description="Novel STAND NTPase 5" evidence="1">
    <location>
        <begin position="328"/>
        <end position="467"/>
    </location>
</feature>
<organism evidence="2 3">
    <name type="scientific">Kangiella taiwanensis</name>
    <dbReference type="NCBI Taxonomy" id="1079179"/>
    <lineage>
        <taxon>Bacteria</taxon>
        <taxon>Pseudomonadati</taxon>
        <taxon>Pseudomonadota</taxon>
        <taxon>Gammaproteobacteria</taxon>
        <taxon>Kangiellales</taxon>
        <taxon>Kangiellaceae</taxon>
        <taxon>Kangiella</taxon>
    </lineage>
</organism>
<evidence type="ECO:0000313" key="2">
    <source>
        <dbReference type="EMBL" id="GAA4350543.1"/>
    </source>
</evidence>
<dbReference type="InterPro" id="IPR011990">
    <property type="entry name" value="TPR-like_helical_dom_sf"/>
</dbReference>
<dbReference type="SUPFAM" id="SSF52540">
    <property type="entry name" value="P-loop containing nucleoside triphosphate hydrolases"/>
    <property type="match status" value="1"/>
</dbReference>
<name>A0ABP8I3U8_9GAMM</name>
<dbReference type="Pfam" id="PF13289">
    <property type="entry name" value="SIR2_2"/>
    <property type="match status" value="1"/>
</dbReference>
<evidence type="ECO:0000313" key="3">
    <source>
        <dbReference type="Proteomes" id="UP001501294"/>
    </source>
</evidence>
<dbReference type="Proteomes" id="UP001501294">
    <property type="component" value="Unassembled WGS sequence"/>
</dbReference>
<dbReference type="InterPro" id="IPR027417">
    <property type="entry name" value="P-loop_NTPase"/>
</dbReference>
<accession>A0ABP8I3U8</accession>
<comment type="caution">
    <text evidence="2">The sequence shown here is derived from an EMBL/GenBank/DDBJ whole genome shotgun (WGS) entry which is preliminary data.</text>
</comment>